<proteinExistence type="predicted"/>
<dbReference type="AlphaFoldDB" id="A0A162B2E1"/>
<sequence length="132" mass="13950">MKHLPLVIALALGLSGCDLVKELGAKVAKAYPEETQMNLVIHSGYKMLVGGQAVSVFGMNDCPPADKNMKAIFGASPDEGSRSCIVIAPKTKTVSVIVSFPEGPSAETWTVEWSGNRSTLRRADGTFIAAAK</sequence>
<evidence type="ECO:0000313" key="1">
    <source>
        <dbReference type="EMBL" id="KZN20646.1"/>
    </source>
</evidence>
<evidence type="ECO:0008006" key="3">
    <source>
        <dbReference type="Google" id="ProtNLM"/>
    </source>
</evidence>
<comment type="caution">
    <text evidence="1">The sequence shown here is derived from an EMBL/GenBank/DDBJ whole genome shotgun (WGS) entry which is preliminary data.</text>
</comment>
<reference evidence="1 2" key="2">
    <citation type="journal article" date="2018" name="Nature">
        <title>Mutant phenotypes for thousands of bacterial genes of unknown function.</title>
        <authorList>
            <person name="Price M.N."/>
            <person name="Wetmore K.M."/>
            <person name="Waters R.J."/>
            <person name="Callaghan M."/>
            <person name="Ray J."/>
            <person name="Liu H."/>
            <person name="Kuehl J.V."/>
            <person name="Melnyk R.A."/>
            <person name="Lamson J.S."/>
            <person name="Suh Y."/>
            <person name="Carlson H.K."/>
            <person name="Esquivel Z."/>
            <person name="Sadeeshkumar H."/>
            <person name="Chakraborty R."/>
            <person name="Zane G.M."/>
            <person name="Rubin B.E."/>
            <person name="Wall J.D."/>
            <person name="Visel A."/>
            <person name="Bristow J."/>
            <person name="Blow M.J."/>
            <person name="Arkin A.P."/>
            <person name="Deutschbauer A.M."/>
        </authorList>
    </citation>
    <scope>NUCLEOTIDE SEQUENCE [LARGE SCALE GENOMIC DNA]</scope>
    <source>
        <strain evidence="1 2">FW300-N1B4</strain>
    </source>
</reference>
<organism evidence="1 2">
    <name type="scientific">Pseudomonas fluorescens</name>
    <dbReference type="NCBI Taxonomy" id="294"/>
    <lineage>
        <taxon>Bacteria</taxon>
        <taxon>Pseudomonadati</taxon>
        <taxon>Pseudomonadota</taxon>
        <taxon>Gammaproteobacteria</taxon>
        <taxon>Pseudomonadales</taxon>
        <taxon>Pseudomonadaceae</taxon>
        <taxon>Pseudomonas</taxon>
    </lineage>
</organism>
<dbReference type="OrthoDB" id="6932346at2"/>
<evidence type="ECO:0000313" key="2">
    <source>
        <dbReference type="Proteomes" id="UP000076489"/>
    </source>
</evidence>
<dbReference type="EMBL" id="LUKJ01000002">
    <property type="protein sequence ID" value="KZN20646.1"/>
    <property type="molecule type" value="Genomic_DNA"/>
</dbReference>
<accession>A0A162B2E1</accession>
<protein>
    <recommendedName>
        <fullName evidence="3">Lipoprotein</fullName>
    </recommendedName>
</protein>
<gene>
    <name evidence="1" type="ORF">A1D17_03650</name>
</gene>
<name>A0A162B2E1_PSEFL</name>
<dbReference type="PROSITE" id="PS51257">
    <property type="entry name" value="PROKAR_LIPOPROTEIN"/>
    <property type="match status" value="1"/>
</dbReference>
<dbReference type="RefSeq" id="WP_063340691.1">
    <property type="nucleotide sequence ID" value="NZ_LUKJ01000002.1"/>
</dbReference>
<reference evidence="2" key="1">
    <citation type="submission" date="2016-03" db="EMBL/GenBank/DDBJ databases">
        <authorList>
            <person name="Ray J."/>
            <person name="Price M."/>
            <person name="Deutschbauer A."/>
        </authorList>
    </citation>
    <scope>NUCLEOTIDE SEQUENCE [LARGE SCALE GENOMIC DNA]</scope>
    <source>
        <strain evidence="2">FW300-N1B4</strain>
    </source>
</reference>
<dbReference type="Proteomes" id="UP000076489">
    <property type="component" value="Unassembled WGS sequence"/>
</dbReference>